<dbReference type="PANTHER" id="PTHR31919">
    <property type="entry name" value="ZINC FINGERS AND HOMEOBOXES PROTEIN 1, ISOFORM 2"/>
    <property type="match status" value="1"/>
</dbReference>
<organism evidence="1 2">
    <name type="scientific">Varroa destructor</name>
    <name type="common">Honeybee mite</name>
    <dbReference type="NCBI Taxonomy" id="109461"/>
    <lineage>
        <taxon>Eukaryota</taxon>
        <taxon>Metazoa</taxon>
        <taxon>Ecdysozoa</taxon>
        <taxon>Arthropoda</taxon>
        <taxon>Chelicerata</taxon>
        <taxon>Arachnida</taxon>
        <taxon>Acari</taxon>
        <taxon>Parasitiformes</taxon>
        <taxon>Mesostigmata</taxon>
        <taxon>Gamasina</taxon>
        <taxon>Dermanyssoidea</taxon>
        <taxon>Varroidae</taxon>
        <taxon>Varroa</taxon>
    </lineage>
</organism>
<dbReference type="Pfam" id="PF17826">
    <property type="entry name" value="DUF5588"/>
    <property type="match status" value="1"/>
</dbReference>
<sequence>MEIFGGLDDDIFVQKKPQREVDSSVLLLEAEPGWFHNESAPEGLELLRLKYLADRFYKEKRYAEAAWTYISAIEICPPKNLGFLRDIMDGATRSLIHSSRLSGIQNDTIYKQALERIHMLEEIVTCEDHRFSVAATLWLAAGGLKDLHILIESEPQSASLWRTLGRRYQADGKELLALCCFVKAACYFRNSVHECKDRFREENLAAAEDIKNQIVEISAALPQSALNIVDRINSFYASLADTKREPGKPFEDYWFPPECL</sequence>
<accession>A0A7M7MEV7</accession>
<dbReference type="Proteomes" id="UP000594260">
    <property type="component" value="Unplaced"/>
</dbReference>
<dbReference type="OrthoDB" id="6334002at2759"/>
<name>A0A7M7MEV7_VARDE</name>
<dbReference type="KEGG" id="vde:111254648"/>
<reference evidence="1" key="1">
    <citation type="submission" date="2021-01" db="UniProtKB">
        <authorList>
            <consortium name="EnsemblMetazoa"/>
        </authorList>
    </citation>
    <scope>IDENTIFICATION</scope>
</reference>
<dbReference type="InterPro" id="IPR011990">
    <property type="entry name" value="TPR-like_helical_dom_sf"/>
</dbReference>
<proteinExistence type="predicted"/>
<dbReference type="RefSeq" id="XP_022671447.1">
    <property type="nucleotide sequence ID" value="XM_022815712.1"/>
</dbReference>
<keyword evidence="2" id="KW-1185">Reference proteome</keyword>
<dbReference type="EnsemblMetazoa" id="XM_022815712">
    <property type="protein sequence ID" value="XP_022671447"/>
    <property type="gene ID" value="LOC111254648"/>
</dbReference>
<dbReference type="AlphaFoldDB" id="A0A7M7MEV7"/>
<dbReference type="SUPFAM" id="SSF48452">
    <property type="entry name" value="TPR-like"/>
    <property type="match status" value="1"/>
</dbReference>
<protein>
    <submittedName>
        <fullName evidence="1">Uncharacterized protein</fullName>
    </submittedName>
</protein>
<dbReference type="GeneID" id="111254648"/>
<dbReference type="PANTHER" id="PTHR31919:SF1">
    <property type="entry name" value="ZINC FINGERS AND HOMEOBOXES PROTEIN 1, ISOFORM 2"/>
    <property type="match status" value="1"/>
</dbReference>
<evidence type="ECO:0000313" key="2">
    <source>
        <dbReference type="Proteomes" id="UP000594260"/>
    </source>
</evidence>
<dbReference type="InterPro" id="IPR041404">
    <property type="entry name" value="DUF5588"/>
</dbReference>
<evidence type="ECO:0000313" key="1">
    <source>
        <dbReference type="EnsemblMetazoa" id="XP_022671447"/>
    </source>
</evidence>
<dbReference type="InParanoid" id="A0A7M7MEV7"/>